<reference evidence="2 3" key="1">
    <citation type="submission" date="2023-11" db="EMBL/GenBank/DDBJ databases">
        <title>MicrobeMod: A computational toolkit for identifying prokaryotic methylation and restriction-modification with nanopore sequencing.</title>
        <authorList>
            <person name="Crits-Christoph A."/>
            <person name="Kang S.C."/>
            <person name="Lee H."/>
            <person name="Ostrov N."/>
        </authorList>
    </citation>
    <scope>NUCLEOTIDE SEQUENCE [LARGE SCALE GENOMIC DNA]</scope>
    <source>
        <strain evidence="2 3">DSMZ 700</strain>
    </source>
</reference>
<feature type="signal peptide" evidence="1">
    <location>
        <begin position="1"/>
        <end position="32"/>
    </location>
</feature>
<dbReference type="EMBL" id="JAWXYB010000018">
    <property type="protein sequence ID" value="MDX5929986.1"/>
    <property type="molecule type" value="Genomic_DNA"/>
</dbReference>
<dbReference type="RefSeq" id="WP_319612961.1">
    <property type="nucleotide sequence ID" value="NZ_JAWXYB010000018.1"/>
</dbReference>
<comment type="caution">
    <text evidence="2">The sequence shown here is derived from an EMBL/GenBank/DDBJ whole genome shotgun (WGS) entry which is preliminary data.</text>
</comment>
<sequence>MAAYFRRVLLGAFAVMPVLATAPIIAATSAYAASPSASAAKTFINDSGQKLVGIINGPGSTSEKSARLRALVNNIVAVDQIGKFVLGRYWQVATPAQRSEYMQLFHQTLAYNITTQIRAYKGVTFTTGRATTGPEGEMVSTEVSRQGQSPAHVQWVVDTVGGQPKIVDVVVEGTSLRVTERSEYSSVINDHGGQVSALLDAMKQQLARMQAG</sequence>
<dbReference type="InterPro" id="IPR008869">
    <property type="entry name" value="MlaC/ttg2D"/>
</dbReference>
<gene>
    <name evidence="2" type="ORF">SIL87_04305</name>
</gene>
<dbReference type="PANTHER" id="PTHR36573:SF1">
    <property type="entry name" value="INTERMEMBRANE PHOSPHOLIPID TRANSPORT SYSTEM BINDING PROTEIN MLAC"/>
    <property type="match status" value="1"/>
</dbReference>
<protein>
    <submittedName>
        <fullName evidence="2">ABC transporter substrate-binding protein</fullName>
    </submittedName>
</protein>
<evidence type="ECO:0000313" key="2">
    <source>
        <dbReference type="EMBL" id="MDX5929986.1"/>
    </source>
</evidence>
<dbReference type="PANTHER" id="PTHR36573">
    <property type="entry name" value="INTERMEMBRANE PHOSPHOLIPID TRANSPORT SYSTEM BINDING PROTEIN MLAC"/>
    <property type="match status" value="1"/>
</dbReference>
<dbReference type="Proteomes" id="UP001279553">
    <property type="component" value="Unassembled WGS sequence"/>
</dbReference>
<evidence type="ECO:0000256" key="1">
    <source>
        <dbReference type="SAM" id="SignalP"/>
    </source>
</evidence>
<proteinExistence type="predicted"/>
<keyword evidence="1" id="KW-0732">Signal</keyword>
<accession>A0AAW9DMS3</accession>
<name>A0AAW9DMS3_ACIAO</name>
<dbReference type="InterPro" id="IPR042245">
    <property type="entry name" value="Tgt2/MlaC_sf"/>
</dbReference>
<dbReference type="Pfam" id="PF05494">
    <property type="entry name" value="MlaC"/>
    <property type="match status" value="1"/>
</dbReference>
<keyword evidence="3" id="KW-1185">Reference proteome</keyword>
<dbReference type="Gene3D" id="3.10.450.710">
    <property type="entry name" value="Tgt2/MlaC"/>
    <property type="match status" value="1"/>
</dbReference>
<feature type="chain" id="PRO_5043925560" evidence="1">
    <location>
        <begin position="33"/>
        <end position="212"/>
    </location>
</feature>
<evidence type="ECO:0000313" key="3">
    <source>
        <dbReference type="Proteomes" id="UP001279553"/>
    </source>
</evidence>
<dbReference type="AlphaFoldDB" id="A0AAW9DMS3"/>
<organism evidence="2 3">
    <name type="scientific">Acidiphilium acidophilum</name>
    <name type="common">Thiobacillus acidophilus</name>
    <dbReference type="NCBI Taxonomy" id="76588"/>
    <lineage>
        <taxon>Bacteria</taxon>
        <taxon>Pseudomonadati</taxon>
        <taxon>Pseudomonadota</taxon>
        <taxon>Alphaproteobacteria</taxon>
        <taxon>Acetobacterales</taxon>
        <taxon>Acidocellaceae</taxon>
        <taxon>Acidiphilium</taxon>
    </lineage>
</organism>